<reference evidence="2" key="1">
    <citation type="submission" date="2020-04" db="EMBL/GenBank/DDBJ databases">
        <authorList>
            <person name="Chiriac C."/>
            <person name="Salcher M."/>
            <person name="Ghai R."/>
            <person name="Kavagutti S V."/>
        </authorList>
    </citation>
    <scope>NUCLEOTIDE SEQUENCE</scope>
</reference>
<gene>
    <name evidence="2" type="ORF">UFOVP687_57</name>
</gene>
<dbReference type="EMBL" id="LR796665">
    <property type="protein sequence ID" value="CAB4158011.1"/>
    <property type="molecule type" value="Genomic_DNA"/>
</dbReference>
<sequence length="104" mass="11653">MAILRDYHCPTHGYFESFEAQCPMKACEEEVAIVHLQPVGLKSDKTKHNDKTINQLAMDFNMTDIKSTREGESQSGYLTRNNAPAPKEERPGDAAIWGNAGGRW</sequence>
<evidence type="ECO:0000313" key="2">
    <source>
        <dbReference type="EMBL" id="CAB4158011.1"/>
    </source>
</evidence>
<name>A0A6J5NKP4_9CAUD</name>
<proteinExistence type="predicted"/>
<organism evidence="2">
    <name type="scientific">uncultured Caudovirales phage</name>
    <dbReference type="NCBI Taxonomy" id="2100421"/>
    <lineage>
        <taxon>Viruses</taxon>
        <taxon>Duplodnaviria</taxon>
        <taxon>Heunggongvirae</taxon>
        <taxon>Uroviricota</taxon>
        <taxon>Caudoviricetes</taxon>
        <taxon>Peduoviridae</taxon>
        <taxon>Maltschvirus</taxon>
        <taxon>Maltschvirus maltsch</taxon>
    </lineage>
</organism>
<feature type="non-terminal residue" evidence="2">
    <location>
        <position position="104"/>
    </location>
</feature>
<accession>A0A6J5NKP4</accession>
<protein>
    <submittedName>
        <fullName evidence="2">Uncharacterized protein</fullName>
    </submittedName>
</protein>
<feature type="compositionally biased region" description="Polar residues" evidence="1">
    <location>
        <begin position="73"/>
        <end position="82"/>
    </location>
</feature>
<feature type="region of interest" description="Disordered" evidence="1">
    <location>
        <begin position="68"/>
        <end position="104"/>
    </location>
</feature>
<evidence type="ECO:0000256" key="1">
    <source>
        <dbReference type="SAM" id="MobiDB-lite"/>
    </source>
</evidence>